<evidence type="ECO:0000313" key="7">
    <source>
        <dbReference type="Proteomes" id="UP000434582"/>
    </source>
</evidence>
<keyword evidence="3" id="KW-0238">DNA-binding</keyword>
<dbReference type="PANTHER" id="PTHR30349">
    <property type="entry name" value="PHAGE INTEGRASE-RELATED"/>
    <property type="match status" value="1"/>
</dbReference>
<keyword evidence="7" id="KW-1185">Reference proteome</keyword>
<reference evidence="6 7" key="1">
    <citation type="submission" date="2019-10" db="EMBL/GenBank/DDBJ databases">
        <title>Draft whole-genome sequence of the purple nonsulfur photosynthetic bacterium Roseospira navarrensis DSM 15114.</title>
        <authorList>
            <person name="Kyndt J.A."/>
            <person name="Meyer T.E."/>
        </authorList>
    </citation>
    <scope>NUCLEOTIDE SEQUENCE [LARGE SCALE GENOMIC DNA]</scope>
    <source>
        <strain evidence="6 7">DSM 15114</strain>
    </source>
</reference>
<feature type="domain" description="Tyr recombinase" evidence="5">
    <location>
        <begin position="29"/>
        <end position="205"/>
    </location>
</feature>
<dbReference type="EMBL" id="WIVE01000136">
    <property type="protein sequence ID" value="MQX38575.1"/>
    <property type="molecule type" value="Genomic_DNA"/>
</dbReference>
<evidence type="ECO:0000256" key="4">
    <source>
        <dbReference type="ARBA" id="ARBA00023172"/>
    </source>
</evidence>
<dbReference type="Pfam" id="PF00589">
    <property type="entry name" value="Phage_integrase"/>
    <property type="match status" value="1"/>
</dbReference>
<keyword evidence="2" id="KW-0229">DNA integration</keyword>
<evidence type="ECO:0000256" key="3">
    <source>
        <dbReference type="ARBA" id="ARBA00023125"/>
    </source>
</evidence>
<dbReference type="GO" id="GO:0015074">
    <property type="term" value="P:DNA integration"/>
    <property type="evidence" value="ECO:0007669"/>
    <property type="project" value="UniProtKB-KW"/>
</dbReference>
<dbReference type="InterPro" id="IPR050090">
    <property type="entry name" value="Tyrosine_recombinase_XerCD"/>
</dbReference>
<evidence type="ECO:0000256" key="2">
    <source>
        <dbReference type="ARBA" id="ARBA00022908"/>
    </source>
</evidence>
<keyword evidence="4" id="KW-0233">DNA recombination</keyword>
<dbReference type="InterPro" id="IPR011010">
    <property type="entry name" value="DNA_brk_join_enz"/>
</dbReference>
<evidence type="ECO:0000259" key="5">
    <source>
        <dbReference type="PROSITE" id="PS51898"/>
    </source>
</evidence>
<dbReference type="GO" id="GO:0003677">
    <property type="term" value="F:DNA binding"/>
    <property type="evidence" value="ECO:0007669"/>
    <property type="project" value="UniProtKB-KW"/>
</dbReference>
<dbReference type="Proteomes" id="UP000434582">
    <property type="component" value="Unassembled WGS sequence"/>
</dbReference>
<accession>A0A7X2D6T1</accession>
<dbReference type="GO" id="GO:0006310">
    <property type="term" value="P:DNA recombination"/>
    <property type="evidence" value="ECO:0007669"/>
    <property type="project" value="UniProtKB-KW"/>
</dbReference>
<proteinExistence type="inferred from homology"/>
<sequence length="236" mass="26667">MSAYWRYLMKQGHVEANPWHGLTESPGQHLKRAYKFEEIRKFFQSEHVKGVLRDWMAVALFTGLRFEDAVQIKAEDLENGGVHIRGGKTEANIRWVPLSGPALSVITKRAQGRSGYVFHEVKSGNFNRRSHAISKQFGRVRDKVFGKGAGERIDAHSFRRTYAWFGEQVTDAVLLGRLMGHQGETLALRVYSAGAFVERLKEAQDAISGLIIEKTGADLWEWANDGQQGDEDHVDI</sequence>
<comment type="similarity">
    <text evidence="1">Belongs to the 'phage' integrase family.</text>
</comment>
<dbReference type="SUPFAM" id="SSF56349">
    <property type="entry name" value="DNA breaking-rejoining enzymes"/>
    <property type="match status" value="1"/>
</dbReference>
<dbReference type="PANTHER" id="PTHR30349:SF41">
    <property type="entry name" value="INTEGRASE_RECOMBINASE PROTEIN MJ0367-RELATED"/>
    <property type="match status" value="1"/>
</dbReference>
<dbReference type="PROSITE" id="PS51898">
    <property type="entry name" value="TYR_RECOMBINASE"/>
    <property type="match status" value="1"/>
</dbReference>
<evidence type="ECO:0000313" key="6">
    <source>
        <dbReference type="EMBL" id="MQX38575.1"/>
    </source>
</evidence>
<organism evidence="6 7">
    <name type="scientific">Roseospira navarrensis</name>
    <dbReference type="NCBI Taxonomy" id="140058"/>
    <lineage>
        <taxon>Bacteria</taxon>
        <taxon>Pseudomonadati</taxon>
        <taxon>Pseudomonadota</taxon>
        <taxon>Alphaproteobacteria</taxon>
        <taxon>Rhodospirillales</taxon>
        <taxon>Rhodospirillaceae</taxon>
        <taxon>Roseospira</taxon>
    </lineage>
</organism>
<evidence type="ECO:0000256" key="1">
    <source>
        <dbReference type="ARBA" id="ARBA00008857"/>
    </source>
</evidence>
<name>A0A7X2D6T1_9PROT</name>
<dbReference type="InterPro" id="IPR002104">
    <property type="entry name" value="Integrase_catalytic"/>
</dbReference>
<gene>
    <name evidence="6" type="ORF">GHC57_18870</name>
</gene>
<dbReference type="AlphaFoldDB" id="A0A7X2D6T1"/>
<comment type="caution">
    <text evidence="6">The sequence shown here is derived from an EMBL/GenBank/DDBJ whole genome shotgun (WGS) entry which is preliminary data.</text>
</comment>
<dbReference type="InterPro" id="IPR013762">
    <property type="entry name" value="Integrase-like_cat_sf"/>
</dbReference>
<protein>
    <submittedName>
        <fullName evidence="6">Tyrosine-type recombinase/integrase</fullName>
    </submittedName>
</protein>
<dbReference type="Gene3D" id="1.10.443.10">
    <property type="entry name" value="Intergrase catalytic core"/>
    <property type="match status" value="1"/>
</dbReference>